<evidence type="ECO:0000313" key="1">
    <source>
        <dbReference type="EMBL" id="OMC35490.1"/>
    </source>
</evidence>
<dbReference type="Proteomes" id="UP000187001">
    <property type="component" value="Unassembled WGS sequence"/>
</dbReference>
<evidence type="ECO:0008006" key="3">
    <source>
        <dbReference type="Google" id="ProtNLM"/>
    </source>
</evidence>
<name>A0ABD6QDM1_MYCFO</name>
<evidence type="ECO:0000313" key="2">
    <source>
        <dbReference type="Proteomes" id="UP000187001"/>
    </source>
</evidence>
<sequence length="117" mass="12984">MPPFLDAATFANWAKKPEWASSQLATSVLTVVSDWIRDNKPGIGAEDQGAKVVTFEVAQTTMAFAELGPYESVEKKTAHSSRAVTVDRELVERFITDRHRQMLGLATFAKPAYYFGD</sequence>
<comment type="caution">
    <text evidence="1">The sequence shown here is derived from an EMBL/GenBank/DDBJ whole genome shotgun (WGS) entry which is preliminary data.</text>
</comment>
<proteinExistence type="predicted"/>
<reference evidence="1 2" key="1">
    <citation type="submission" date="2016-07" db="EMBL/GenBank/DDBJ databases">
        <authorList>
            <person name="Sutton G."/>
            <person name="Brinkac L."/>
            <person name="Sanka R."/>
            <person name="Adams M."/>
            <person name="Lau E."/>
            <person name="Kumar A."/>
            <person name="Macaden R."/>
        </authorList>
    </citation>
    <scope>NUCLEOTIDE SEQUENCE [LARGE SCALE GENOMIC DNA]</scope>
    <source>
        <strain evidence="1 2">GA-0871</strain>
    </source>
</reference>
<dbReference type="RefSeq" id="WP_076207668.1">
    <property type="nucleotide sequence ID" value="NZ_MBER01000160.1"/>
</dbReference>
<protein>
    <recommendedName>
        <fullName evidence="3">Head-to-tail adaptor</fullName>
    </recommendedName>
</protein>
<organism evidence="1 2">
    <name type="scientific">Mycolicibacterium fortuitum</name>
    <name type="common">Mycobacterium fortuitum</name>
    <dbReference type="NCBI Taxonomy" id="1766"/>
    <lineage>
        <taxon>Bacteria</taxon>
        <taxon>Bacillati</taxon>
        <taxon>Actinomycetota</taxon>
        <taxon>Actinomycetes</taxon>
        <taxon>Mycobacteriales</taxon>
        <taxon>Mycobacteriaceae</taxon>
        <taxon>Mycolicibacterium</taxon>
    </lineage>
</organism>
<dbReference type="AlphaFoldDB" id="A0ABD6QDM1"/>
<accession>A0ABD6QDM1</accession>
<dbReference type="EMBL" id="MBER01000160">
    <property type="protein sequence ID" value="OMC35490.1"/>
    <property type="molecule type" value="Genomic_DNA"/>
</dbReference>
<gene>
    <name evidence="1" type="ORF">A5742_12535</name>
</gene>